<organism evidence="2 3">
    <name type="scientific">Vitrella brassicaformis (strain CCMP3155)</name>
    <dbReference type="NCBI Taxonomy" id="1169540"/>
    <lineage>
        <taxon>Eukaryota</taxon>
        <taxon>Sar</taxon>
        <taxon>Alveolata</taxon>
        <taxon>Colpodellida</taxon>
        <taxon>Vitrellaceae</taxon>
        <taxon>Vitrella</taxon>
    </lineage>
</organism>
<reference evidence="2 3" key="1">
    <citation type="submission" date="2014-11" db="EMBL/GenBank/DDBJ databases">
        <authorList>
            <person name="Zhu J."/>
            <person name="Qi W."/>
            <person name="Song R."/>
        </authorList>
    </citation>
    <scope>NUCLEOTIDE SEQUENCE [LARGE SCALE GENOMIC DNA]</scope>
</reference>
<dbReference type="InParanoid" id="A0A0G4EPS2"/>
<evidence type="ECO:0000256" key="1">
    <source>
        <dbReference type="SAM" id="Phobius"/>
    </source>
</evidence>
<protein>
    <submittedName>
        <fullName evidence="2">Uncharacterized protein</fullName>
    </submittedName>
</protein>
<dbReference type="Proteomes" id="UP000041254">
    <property type="component" value="Unassembled WGS sequence"/>
</dbReference>
<feature type="transmembrane region" description="Helical" evidence="1">
    <location>
        <begin position="279"/>
        <end position="306"/>
    </location>
</feature>
<sequence>MGAQSVPQRMATAEQRISLYDVGPRGPFCLPVGLIPDALFALAYSLLACLPLLLGTICSCDRSNILARALPLHFVIPTAIVIGLTLAAFDWLAGRLHGGSSSLRCRLRMAIALIATAAGALRVLGSHSWTEVDDILAAHLATCDDGAFSLAKVGLFYCPLFVASHVFLLYCLIKGAKVHQATREALLRLRHRRGSDAAAAGGSIVAMESLYVREGAYYILIAIWSLTHIVFWEVILGKIGPSLIPPHFVVALLVAVSVWKRPAIGKVAEELRLFTDALAGFFSAIALLALAAAPHLVANVIVRWCLSMVGALEAYDNMGLWMLVLWTPFNIVVGLCIPGAGNMATFFGRLFDHLRPGL</sequence>
<feature type="transmembrane region" description="Helical" evidence="1">
    <location>
        <begin position="217"/>
        <end position="236"/>
    </location>
</feature>
<proteinExistence type="predicted"/>
<evidence type="ECO:0000313" key="2">
    <source>
        <dbReference type="EMBL" id="CEL99829.1"/>
    </source>
</evidence>
<keyword evidence="1" id="KW-1133">Transmembrane helix</keyword>
<keyword evidence="3" id="KW-1185">Reference proteome</keyword>
<name>A0A0G4EPS2_VITBC</name>
<keyword evidence="1" id="KW-0812">Transmembrane</keyword>
<dbReference type="PhylomeDB" id="A0A0G4EPS2"/>
<gene>
    <name evidence="2" type="ORF">Vbra_12696</name>
</gene>
<feature type="transmembrane region" description="Helical" evidence="1">
    <location>
        <begin position="154"/>
        <end position="173"/>
    </location>
</feature>
<feature type="transmembrane region" description="Helical" evidence="1">
    <location>
        <begin position="74"/>
        <end position="93"/>
    </location>
</feature>
<feature type="transmembrane region" description="Helical" evidence="1">
    <location>
        <begin position="34"/>
        <end position="54"/>
    </location>
</feature>
<accession>A0A0G4EPS2</accession>
<dbReference type="AlphaFoldDB" id="A0A0G4EPS2"/>
<evidence type="ECO:0000313" key="3">
    <source>
        <dbReference type="Proteomes" id="UP000041254"/>
    </source>
</evidence>
<feature type="transmembrane region" description="Helical" evidence="1">
    <location>
        <begin position="243"/>
        <end position="259"/>
    </location>
</feature>
<dbReference type="EMBL" id="CDMY01000289">
    <property type="protein sequence ID" value="CEL99829.1"/>
    <property type="molecule type" value="Genomic_DNA"/>
</dbReference>
<keyword evidence="1" id="KW-0472">Membrane</keyword>
<dbReference type="VEuPathDB" id="CryptoDB:Vbra_12696"/>
<feature type="transmembrane region" description="Helical" evidence="1">
    <location>
        <begin position="318"/>
        <end position="340"/>
    </location>
</feature>